<dbReference type="GO" id="GO:0005524">
    <property type="term" value="F:ATP binding"/>
    <property type="evidence" value="ECO:0007669"/>
    <property type="project" value="InterPro"/>
</dbReference>
<reference evidence="5" key="1">
    <citation type="journal article" date="2017" name="Proc. Natl. Acad. Sci. U.S.A.">
        <title>Simulation of Deepwater Horizon oil plume reveals substrate specialization within a complex community of hydrocarbon-degraders.</title>
        <authorList>
            <person name="Hu P."/>
            <person name="Dubinsky E.A."/>
            <person name="Probst A.J."/>
            <person name="Wang J."/>
            <person name="Sieber C.M.K."/>
            <person name="Tom L.M."/>
            <person name="Gardinali P."/>
            <person name="Banfield J.F."/>
            <person name="Atlas R.M."/>
            <person name="Andersen G.L."/>
        </authorList>
    </citation>
    <scope>NUCLEOTIDE SEQUENCE [LARGE SCALE GENOMIC DNA]</scope>
</reference>
<evidence type="ECO:0000313" key="4">
    <source>
        <dbReference type="EMBL" id="OUR96127.1"/>
    </source>
</evidence>
<comment type="catalytic activity">
    <reaction evidence="1">
        <text>arsenite(in) + ATP + H2O = arsenite(out) + ADP + phosphate + H(+)</text>
        <dbReference type="Rhea" id="RHEA:11348"/>
        <dbReference type="ChEBI" id="CHEBI:15377"/>
        <dbReference type="ChEBI" id="CHEBI:15378"/>
        <dbReference type="ChEBI" id="CHEBI:29242"/>
        <dbReference type="ChEBI" id="CHEBI:30616"/>
        <dbReference type="ChEBI" id="CHEBI:43474"/>
        <dbReference type="ChEBI" id="CHEBI:456216"/>
        <dbReference type="EC" id="7.3.2.7"/>
    </reaction>
</comment>
<dbReference type="Proteomes" id="UP000196531">
    <property type="component" value="Unassembled WGS sequence"/>
</dbReference>
<evidence type="ECO:0000313" key="5">
    <source>
        <dbReference type="Proteomes" id="UP000196531"/>
    </source>
</evidence>
<name>A0A1Y5F5G4_9BACT</name>
<evidence type="ECO:0000256" key="1">
    <source>
        <dbReference type="ARBA" id="ARBA00052296"/>
    </source>
</evidence>
<evidence type="ECO:0000259" key="3">
    <source>
        <dbReference type="Pfam" id="PF02374"/>
    </source>
</evidence>
<dbReference type="InterPro" id="IPR016300">
    <property type="entry name" value="ATPase_ArsA/GET3"/>
</dbReference>
<sequence length="350" mass="39246">MSIPNKKVEIFCGTGGVGKTTLATSRAIALSSQGYKVLLITIDPAKRLKQVLGLHDSDSGNIISIETKSFAEVSKSESFDALLLSPSKTLERIGKAEGLEDELDNRILKVLTKPYGGMNEIMAVLEVQFHLENGNYDTIVLDTPPGKHFIDFLEATKKIENFFDKSFVEIFKYLGKKVTGDSAPKKLFGKIVSSGIKKLLSYLEKVTGGDFVDIFIDAVGFLYKCREHFTSAIDFQKELRKKEFSNWFLVTSAEHHKVGEAMSLLQDAQKFMHGDNFLAVNKCLKPFLDNWHPIDKDLKILKSTMLTRENELKVFAGKNFKKVLEFSEILAAEPKEHVTDLAEGWNLLLT</sequence>
<dbReference type="SUPFAM" id="SSF52540">
    <property type="entry name" value="P-loop containing nucleoside triphosphate hydrolases"/>
    <property type="match status" value="1"/>
</dbReference>
<accession>A0A1Y5F5G4</accession>
<organism evidence="4 5">
    <name type="scientific">Halobacteriovorax marinus</name>
    <dbReference type="NCBI Taxonomy" id="97084"/>
    <lineage>
        <taxon>Bacteria</taxon>
        <taxon>Pseudomonadati</taxon>
        <taxon>Bdellovibrionota</taxon>
        <taxon>Bacteriovoracia</taxon>
        <taxon>Bacteriovoracales</taxon>
        <taxon>Halobacteriovoraceae</taxon>
        <taxon>Halobacteriovorax</taxon>
    </lineage>
</organism>
<dbReference type="Pfam" id="PF02374">
    <property type="entry name" value="ArsA_ATPase"/>
    <property type="match status" value="1"/>
</dbReference>
<proteinExistence type="predicted"/>
<dbReference type="EMBL" id="MAAO01000006">
    <property type="protein sequence ID" value="OUR96127.1"/>
    <property type="molecule type" value="Genomic_DNA"/>
</dbReference>
<dbReference type="InterPro" id="IPR025723">
    <property type="entry name" value="ArsA/GET3_ATPase-like"/>
</dbReference>
<dbReference type="EC" id="7.3.2.7" evidence="2"/>
<dbReference type="GO" id="GO:0015446">
    <property type="term" value="F:ATPase-coupled arsenite transmembrane transporter activity"/>
    <property type="evidence" value="ECO:0007669"/>
    <property type="project" value="UniProtKB-EC"/>
</dbReference>
<dbReference type="AlphaFoldDB" id="A0A1Y5F5G4"/>
<comment type="caution">
    <text evidence="4">The sequence shown here is derived from an EMBL/GenBank/DDBJ whole genome shotgun (WGS) entry which is preliminary data.</text>
</comment>
<feature type="domain" description="ArsA/GET3 Anion-transporting ATPase-like" evidence="3">
    <location>
        <begin position="9"/>
        <end position="284"/>
    </location>
</feature>
<dbReference type="InterPro" id="IPR027417">
    <property type="entry name" value="P-loop_NTPase"/>
</dbReference>
<gene>
    <name evidence="4" type="ORF">A9Q84_07130</name>
</gene>
<dbReference type="Gene3D" id="3.40.50.300">
    <property type="entry name" value="P-loop containing nucleotide triphosphate hydrolases"/>
    <property type="match status" value="1"/>
</dbReference>
<dbReference type="PANTHER" id="PTHR10803">
    <property type="entry name" value="ARSENICAL PUMP-DRIVING ATPASE ARSENITE-TRANSLOCATING ATPASE"/>
    <property type="match status" value="1"/>
</dbReference>
<dbReference type="PANTHER" id="PTHR10803:SF26">
    <property type="entry name" value="ANION TRANSPORTER ATPASE-RELATED"/>
    <property type="match status" value="1"/>
</dbReference>
<dbReference type="GO" id="GO:0016887">
    <property type="term" value="F:ATP hydrolysis activity"/>
    <property type="evidence" value="ECO:0007669"/>
    <property type="project" value="InterPro"/>
</dbReference>
<protein>
    <recommendedName>
        <fullName evidence="2">arsenite-transporting ATPase</fullName>
        <ecNumber evidence="2">7.3.2.7</ecNumber>
    </recommendedName>
</protein>
<evidence type="ECO:0000256" key="2">
    <source>
        <dbReference type="ARBA" id="ARBA00066752"/>
    </source>
</evidence>